<reference evidence="9 10" key="1">
    <citation type="submission" date="2016-02" db="EMBL/GenBank/DDBJ databases">
        <title>Genome sequence of Clostridium tepidiprofundi DSM 19306.</title>
        <authorList>
            <person name="Poehlein A."/>
            <person name="Daniel R."/>
        </authorList>
    </citation>
    <scope>NUCLEOTIDE SEQUENCE [LARGE SCALE GENOMIC DNA]</scope>
    <source>
        <strain evidence="9 10">DSM 19306</strain>
    </source>
</reference>
<feature type="domain" description="Pseudouridine synthase I TruA alpha/beta" evidence="8">
    <location>
        <begin position="7"/>
        <end position="103"/>
    </location>
</feature>
<dbReference type="GO" id="GO:0003723">
    <property type="term" value="F:RNA binding"/>
    <property type="evidence" value="ECO:0007669"/>
    <property type="project" value="InterPro"/>
</dbReference>
<evidence type="ECO:0000256" key="3">
    <source>
        <dbReference type="ARBA" id="ARBA00023235"/>
    </source>
</evidence>
<comment type="caution">
    <text evidence="4">Lacks conserved residue(s) required for the propagation of feature annotation.</text>
</comment>
<evidence type="ECO:0000256" key="6">
    <source>
        <dbReference type="PIRSR" id="PIRSR001430-2"/>
    </source>
</evidence>
<dbReference type="InterPro" id="IPR020094">
    <property type="entry name" value="TruA/RsuA/RluB/E/F_N"/>
</dbReference>
<dbReference type="InterPro" id="IPR001406">
    <property type="entry name" value="PsdUridine_synth_TruA"/>
</dbReference>
<feature type="domain" description="Pseudouridine synthase I TruA alpha/beta" evidence="8">
    <location>
        <begin position="143"/>
        <end position="244"/>
    </location>
</feature>
<dbReference type="Pfam" id="PF01416">
    <property type="entry name" value="PseudoU_synth_1"/>
    <property type="match status" value="2"/>
</dbReference>
<keyword evidence="2 4" id="KW-0819">tRNA processing</keyword>
<proteinExistence type="inferred from homology"/>
<dbReference type="Gene3D" id="3.30.70.580">
    <property type="entry name" value="Pseudouridine synthase I, catalytic domain, N-terminal subdomain"/>
    <property type="match status" value="1"/>
</dbReference>
<name>A0A151B5L1_9CLOT</name>
<evidence type="ECO:0000256" key="4">
    <source>
        <dbReference type="HAMAP-Rule" id="MF_00171"/>
    </source>
</evidence>
<keyword evidence="3 4" id="KW-0413">Isomerase</keyword>
<dbReference type="GO" id="GO:0160147">
    <property type="term" value="F:tRNA pseudouridine(38-40) synthase activity"/>
    <property type="evidence" value="ECO:0007669"/>
    <property type="project" value="UniProtKB-EC"/>
</dbReference>
<dbReference type="PATRIC" id="fig|1121338.3.peg.854"/>
<dbReference type="RefSeq" id="WP_066823047.1">
    <property type="nucleotide sequence ID" value="NZ_LTBA01000005.1"/>
</dbReference>
<dbReference type="PIRSF" id="PIRSF001430">
    <property type="entry name" value="tRNA_psdUrid_synth"/>
    <property type="match status" value="1"/>
</dbReference>
<dbReference type="Proteomes" id="UP000075531">
    <property type="component" value="Unassembled WGS sequence"/>
</dbReference>
<feature type="binding site" evidence="4 6">
    <location>
        <position position="110"/>
    </location>
    <ligand>
        <name>substrate</name>
    </ligand>
</feature>
<dbReference type="FunFam" id="3.30.70.580:FF:000001">
    <property type="entry name" value="tRNA pseudouridine synthase A"/>
    <property type="match status" value="1"/>
</dbReference>
<dbReference type="AlphaFoldDB" id="A0A151B5L1"/>
<dbReference type="PANTHER" id="PTHR11142">
    <property type="entry name" value="PSEUDOURIDYLATE SYNTHASE"/>
    <property type="match status" value="1"/>
</dbReference>
<dbReference type="EC" id="5.4.99.12" evidence="4"/>
<accession>A0A151B5L1</accession>
<dbReference type="InterPro" id="IPR020103">
    <property type="entry name" value="PsdUridine_synth_cat_dom_sf"/>
</dbReference>
<dbReference type="HAMAP" id="MF_00171">
    <property type="entry name" value="TruA"/>
    <property type="match status" value="1"/>
</dbReference>
<evidence type="ECO:0000256" key="5">
    <source>
        <dbReference type="PIRSR" id="PIRSR001430-1"/>
    </source>
</evidence>
<comment type="catalytic activity">
    <reaction evidence="4 7">
        <text>uridine(38/39/40) in tRNA = pseudouridine(38/39/40) in tRNA</text>
        <dbReference type="Rhea" id="RHEA:22376"/>
        <dbReference type="Rhea" id="RHEA-COMP:10085"/>
        <dbReference type="Rhea" id="RHEA-COMP:10087"/>
        <dbReference type="ChEBI" id="CHEBI:65314"/>
        <dbReference type="ChEBI" id="CHEBI:65315"/>
        <dbReference type="EC" id="5.4.99.12"/>
    </reaction>
</comment>
<evidence type="ECO:0000313" key="10">
    <source>
        <dbReference type="Proteomes" id="UP000075531"/>
    </source>
</evidence>
<comment type="caution">
    <text evidence="9">The sequence shown here is derived from an EMBL/GenBank/DDBJ whole genome shotgun (WGS) entry which is preliminary data.</text>
</comment>
<evidence type="ECO:0000313" key="9">
    <source>
        <dbReference type="EMBL" id="KYH35211.1"/>
    </source>
</evidence>
<dbReference type="OrthoDB" id="9811823at2"/>
<dbReference type="STRING" id="1121338.CLTEP_08360"/>
<comment type="similarity">
    <text evidence="1 4 7">Belongs to the tRNA pseudouridine synthase TruA family.</text>
</comment>
<feature type="active site" description="Nucleophile" evidence="4 5">
    <location>
        <position position="52"/>
    </location>
</feature>
<dbReference type="EMBL" id="LTBA01000005">
    <property type="protein sequence ID" value="KYH35211.1"/>
    <property type="molecule type" value="Genomic_DNA"/>
</dbReference>
<comment type="subunit">
    <text evidence="4">Homodimer.</text>
</comment>
<evidence type="ECO:0000259" key="8">
    <source>
        <dbReference type="Pfam" id="PF01416"/>
    </source>
</evidence>
<dbReference type="SUPFAM" id="SSF55120">
    <property type="entry name" value="Pseudouridine synthase"/>
    <property type="match status" value="1"/>
</dbReference>
<dbReference type="GO" id="GO:0031119">
    <property type="term" value="P:tRNA pseudouridine synthesis"/>
    <property type="evidence" value="ECO:0007669"/>
    <property type="project" value="UniProtKB-UniRule"/>
</dbReference>
<dbReference type="InterPro" id="IPR020097">
    <property type="entry name" value="PsdUridine_synth_TruA_a/b_dom"/>
</dbReference>
<evidence type="ECO:0000256" key="2">
    <source>
        <dbReference type="ARBA" id="ARBA00022694"/>
    </source>
</evidence>
<evidence type="ECO:0000256" key="7">
    <source>
        <dbReference type="RuleBase" id="RU003792"/>
    </source>
</evidence>
<dbReference type="PANTHER" id="PTHR11142:SF0">
    <property type="entry name" value="TRNA PSEUDOURIDINE SYNTHASE-LIKE 1"/>
    <property type="match status" value="1"/>
</dbReference>
<gene>
    <name evidence="4 9" type="primary">truA</name>
    <name evidence="9" type="ORF">CLTEP_08360</name>
</gene>
<dbReference type="Gene3D" id="3.30.70.660">
    <property type="entry name" value="Pseudouridine synthase I, catalytic domain, C-terminal subdomain"/>
    <property type="match status" value="1"/>
</dbReference>
<sequence>MRNIKLIIEYDGTKYSGWQKQNNALTIQEVVENAIVSITNENINLIGSSRTDAGVHAKGFTANFTTESKIPAQKFREAINSKLPNDIVILKSEEVDINFHSRYHSTGKIYVYTIINRYEPIAIGRDYVYHYKNKLDIELMKRASKYFIGKHDFTSFMKKGSSVKTTVRTITRLDVQKENDKLTITVSADGFLYNMVRIIVGTLIDVGIGKIKPEEIRNILYSKDRTKAGGCAPACGLCLVEVLY</sequence>
<dbReference type="NCBIfam" id="TIGR00071">
    <property type="entry name" value="hisT_truA"/>
    <property type="match status" value="1"/>
</dbReference>
<dbReference type="InterPro" id="IPR020095">
    <property type="entry name" value="PsdUridine_synth_TruA_C"/>
</dbReference>
<dbReference type="CDD" id="cd02570">
    <property type="entry name" value="PseudoU_synth_EcTruA"/>
    <property type="match status" value="1"/>
</dbReference>
<comment type="function">
    <text evidence="4">Formation of pseudouridine at positions 38, 39 and 40 in the anticodon stem and loop of transfer RNAs.</text>
</comment>
<keyword evidence="10" id="KW-1185">Reference proteome</keyword>
<protein>
    <recommendedName>
        <fullName evidence="4">tRNA pseudouridine synthase A</fullName>
        <ecNumber evidence="4">5.4.99.12</ecNumber>
    </recommendedName>
    <alternativeName>
        <fullName evidence="4">tRNA pseudouridine(38-40) synthase</fullName>
    </alternativeName>
    <alternativeName>
        <fullName evidence="4">tRNA pseudouridylate synthase I</fullName>
    </alternativeName>
    <alternativeName>
        <fullName evidence="4">tRNA-uridine isomerase I</fullName>
    </alternativeName>
</protein>
<evidence type="ECO:0000256" key="1">
    <source>
        <dbReference type="ARBA" id="ARBA00009375"/>
    </source>
</evidence>
<organism evidence="9 10">
    <name type="scientific">Clostridium tepidiprofundi DSM 19306</name>
    <dbReference type="NCBI Taxonomy" id="1121338"/>
    <lineage>
        <taxon>Bacteria</taxon>
        <taxon>Bacillati</taxon>
        <taxon>Bacillota</taxon>
        <taxon>Clostridia</taxon>
        <taxon>Eubacteriales</taxon>
        <taxon>Clostridiaceae</taxon>
        <taxon>Clostridium</taxon>
    </lineage>
</organism>